<evidence type="ECO:0000259" key="7">
    <source>
        <dbReference type="Pfam" id="PF08240"/>
    </source>
</evidence>
<dbReference type="Pfam" id="PF00107">
    <property type="entry name" value="ADH_zinc_N"/>
    <property type="match status" value="1"/>
</dbReference>
<evidence type="ECO:0000313" key="9">
    <source>
        <dbReference type="Proteomes" id="UP001500016"/>
    </source>
</evidence>
<evidence type="ECO:0000256" key="4">
    <source>
        <dbReference type="ARBA" id="ARBA00023002"/>
    </source>
</evidence>
<dbReference type="PROSITE" id="PS00059">
    <property type="entry name" value="ADH_ZINC"/>
    <property type="match status" value="1"/>
</dbReference>
<dbReference type="SUPFAM" id="SSF50129">
    <property type="entry name" value="GroES-like"/>
    <property type="match status" value="1"/>
</dbReference>
<protein>
    <submittedName>
        <fullName evidence="8">Zinc-dependent alcohol dehydrogenase</fullName>
    </submittedName>
</protein>
<evidence type="ECO:0000256" key="1">
    <source>
        <dbReference type="ARBA" id="ARBA00001947"/>
    </source>
</evidence>
<dbReference type="PANTHER" id="PTHR42813">
    <property type="entry name" value="ZINC-TYPE ALCOHOL DEHYDROGENASE-LIKE"/>
    <property type="match status" value="1"/>
</dbReference>
<proteinExistence type="inferred from homology"/>
<dbReference type="EMBL" id="BAAAPE010000016">
    <property type="protein sequence ID" value="GAA2097778.1"/>
    <property type="molecule type" value="Genomic_DNA"/>
</dbReference>
<dbReference type="PANTHER" id="PTHR42813:SF2">
    <property type="entry name" value="DEHYDROGENASE, ZINC-CONTAINING, PUTATIVE (AFU_ORTHOLOGUE AFUA_2G02810)-RELATED"/>
    <property type="match status" value="1"/>
</dbReference>
<gene>
    <name evidence="8" type="ORF">GCM10009801_68410</name>
</gene>
<dbReference type="Proteomes" id="UP001500016">
    <property type="component" value="Unassembled WGS sequence"/>
</dbReference>
<dbReference type="InterPro" id="IPR036291">
    <property type="entry name" value="NAD(P)-bd_dom_sf"/>
</dbReference>
<evidence type="ECO:0000259" key="6">
    <source>
        <dbReference type="Pfam" id="PF00107"/>
    </source>
</evidence>
<comment type="cofactor">
    <cofactor evidence="1 5">
        <name>Zn(2+)</name>
        <dbReference type="ChEBI" id="CHEBI:29105"/>
    </cofactor>
</comment>
<keyword evidence="2 5" id="KW-0479">Metal-binding</keyword>
<dbReference type="RefSeq" id="WP_344533824.1">
    <property type="nucleotide sequence ID" value="NZ_BAAAPE010000016.1"/>
</dbReference>
<evidence type="ECO:0000256" key="5">
    <source>
        <dbReference type="RuleBase" id="RU361277"/>
    </source>
</evidence>
<evidence type="ECO:0000313" key="8">
    <source>
        <dbReference type="EMBL" id="GAA2097778.1"/>
    </source>
</evidence>
<feature type="domain" description="Alcohol dehydrogenase-like C-terminal" evidence="6">
    <location>
        <begin position="189"/>
        <end position="259"/>
    </location>
</feature>
<keyword evidence="4" id="KW-0560">Oxidoreductase</keyword>
<name>A0ABN2WRY1_9ACTN</name>
<dbReference type="SUPFAM" id="SSF51735">
    <property type="entry name" value="NAD(P)-binding Rossmann-fold domains"/>
    <property type="match status" value="1"/>
</dbReference>
<comment type="similarity">
    <text evidence="5">Belongs to the zinc-containing alcohol dehydrogenase family.</text>
</comment>
<evidence type="ECO:0000256" key="2">
    <source>
        <dbReference type="ARBA" id="ARBA00022723"/>
    </source>
</evidence>
<dbReference type="InterPro" id="IPR011032">
    <property type="entry name" value="GroES-like_sf"/>
</dbReference>
<sequence length="394" mass="42130">MRALTWQGRRDVRVETVPDPRVTEPDDVIVRVTSSGICGSDLHLYEVFGPFLDPGDVLGHEPMGVVEETGPEVTELAAGDRVVVPFNVSCGTCWMCARGLHSQCETTQVRERGTGASLFGYTKLYGQVPGGQAELLRVPFGNTLPIKVPHGPPDERFVYLSDVLPTAWQAVRYADIPEGGSVTVLGLGPIGDMAARVALHQGAGLVIGVDLVPERLERARSRGVHVLDLREHGDKLGDAVRDLTDGRGTDAAIDAVGMEAHGSPVAETAHKLVGLLPSSVGEKLMERGGVDRLAALTAAVDAVRRGGTVSVSGVYGGSLDPLPMMTLFDKQLQIRMGQANVKRWVDDILPLLTDDDPLGVEGFATHTLPLEEGPAAYGTFQRKEDGMVKTLLRP</sequence>
<reference evidence="8 9" key="1">
    <citation type="journal article" date="2019" name="Int. J. Syst. Evol. Microbiol.">
        <title>The Global Catalogue of Microorganisms (GCM) 10K type strain sequencing project: providing services to taxonomists for standard genome sequencing and annotation.</title>
        <authorList>
            <consortium name="The Broad Institute Genomics Platform"/>
            <consortium name="The Broad Institute Genome Sequencing Center for Infectious Disease"/>
            <person name="Wu L."/>
            <person name="Ma J."/>
        </authorList>
    </citation>
    <scope>NUCLEOTIDE SEQUENCE [LARGE SCALE GENOMIC DNA]</scope>
    <source>
        <strain evidence="8 9">JCM 15478</strain>
    </source>
</reference>
<dbReference type="InterPro" id="IPR013149">
    <property type="entry name" value="ADH-like_C"/>
</dbReference>
<dbReference type="InterPro" id="IPR002328">
    <property type="entry name" value="ADH_Zn_CS"/>
</dbReference>
<evidence type="ECO:0000256" key="3">
    <source>
        <dbReference type="ARBA" id="ARBA00022833"/>
    </source>
</evidence>
<dbReference type="Pfam" id="PF08240">
    <property type="entry name" value="ADH_N"/>
    <property type="match status" value="1"/>
</dbReference>
<keyword evidence="3 5" id="KW-0862">Zinc</keyword>
<organism evidence="8 9">
    <name type="scientific">Streptomyces albiaxialis</name>
    <dbReference type="NCBI Taxonomy" id="329523"/>
    <lineage>
        <taxon>Bacteria</taxon>
        <taxon>Bacillati</taxon>
        <taxon>Actinomycetota</taxon>
        <taxon>Actinomycetes</taxon>
        <taxon>Kitasatosporales</taxon>
        <taxon>Streptomycetaceae</taxon>
        <taxon>Streptomyces</taxon>
    </lineage>
</organism>
<dbReference type="InterPro" id="IPR013154">
    <property type="entry name" value="ADH-like_N"/>
</dbReference>
<dbReference type="CDD" id="cd08283">
    <property type="entry name" value="FDH_like_1"/>
    <property type="match status" value="1"/>
</dbReference>
<dbReference type="Gene3D" id="3.40.50.720">
    <property type="entry name" value="NAD(P)-binding Rossmann-like Domain"/>
    <property type="match status" value="1"/>
</dbReference>
<dbReference type="Gene3D" id="3.90.180.10">
    <property type="entry name" value="Medium-chain alcohol dehydrogenases, catalytic domain"/>
    <property type="match status" value="1"/>
</dbReference>
<comment type="caution">
    <text evidence="8">The sequence shown here is derived from an EMBL/GenBank/DDBJ whole genome shotgun (WGS) entry which is preliminary data.</text>
</comment>
<keyword evidence="9" id="KW-1185">Reference proteome</keyword>
<accession>A0ABN2WRY1</accession>
<feature type="domain" description="Alcohol dehydrogenase-like N-terminal" evidence="7">
    <location>
        <begin position="25"/>
        <end position="146"/>
    </location>
</feature>